<dbReference type="Pfam" id="PF01321">
    <property type="entry name" value="Creatinase_N"/>
    <property type="match status" value="1"/>
</dbReference>
<dbReference type="SUPFAM" id="SSF55920">
    <property type="entry name" value="Creatinase/aminopeptidase"/>
    <property type="match status" value="1"/>
</dbReference>
<dbReference type="GO" id="GO:0046872">
    <property type="term" value="F:metal ion binding"/>
    <property type="evidence" value="ECO:0007669"/>
    <property type="project" value="UniProtKB-KW"/>
</dbReference>
<dbReference type="RefSeq" id="XP_003424313.2">
    <property type="nucleotide sequence ID" value="XM_003424265.5"/>
</dbReference>
<dbReference type="InterPro" id="IPR033740">
    <property type="entry name" value="Pept_M24B"/>
</dbReference>
<reference evidence="8" key="1">
    <citation type="submission" date="2021-01" db="UniProtKB">
        <authorList>
            <consortium name="EnsemblMetazoa"/>
        </authorList>
    </citation>
    <scope>IDENTIFICATION</scope>
</reference>
<dbReference type="InterPro" id="IPR000994">
    <property type="entry name" value="Pept_M24"/>
</dbReference>
<dbReference type="SMR" id="A0A7M7GG70"/>
<protein>
    <submittedName>
        <fullName evidence="8">Uncharacterized protein</fullName>
    </submittedName>
</protein>
<dbReference type="InterPro" id="IPR032416">
    <property type="entry name" value="Peptidase_M24_C"/>
</dbReference>
<dbReference type="KEGG" id="nvi:100680404"/>
<keyword evidence="9" id="KW-1185">Reference proteome</keyword>
<feature type="chain" id="PRO_5029618586" evidence="4">
    <location>
        <begin position="27"/>
        <end position="730"/>
    </location>
</feature>
<evidence type="ECO:0000256" key="2">
    <source>
        <dbReference type="ARBA" id="ARBA00022723"/>
    </source>
</evidence>
<dbReference type="Proteomes" id="UP000002358">
    <property type="component" value="Unassembled WGS sequence"/>
</dbReference>
<dbReference type="InterPro" id="IPR000587">
    <property type="entry name" value="Creatinase_N"/>
</dbReference>
<proteinExistence type="inferred from homology"/>
<evidence type="ECO:0000256" key="4">
    <source>
        <dbReference type="SAM" id="SignalP"/>
    </source>
</evidence>
<dbReference type="AlphaFoldDB" id="A0A7M7GG70"/>
<comment type="similarity">
    <text evidence="1">Belongs to the peptidase M24B family.</text>
</comment>
<dbReference type="FunFam" id="3.40.350.10:FF:000003">
    <property type="entry name" value="Xaa-pro aminopeptidase P"/>
    <property type="match status" value="1"/>
</dbReference>
<keyword evidence="4" id="KW-0732">Signal</keyword>
<evidence type="ECO:0000313" key="9">
    <source>
        <dbReference type="Proteomes" id="UP000002358"/>
    </source>
</evidence>
<feature type="domain" description="Peptidase M24 C-terminal" evidence="7">
    <location>
        <begin position="621"/>
        <end position="685"/>
    </location>
</feature>
<dbReference type="CDD" id="cd01085">
    <property type="entry name" value="APP"/>
    <property type="match status" value="1"/>
</dbReference>
<dbReference type="PANTHER" id="PTHR43763">
    <property type="entry name" value="XAA-PRO AMINOPEPTIDASE 1"/>
    <property type="match status" value="1"/>
</dbReference>
<keyword evidence="2" id="KW-0479">Metal-binding</keyword>
<evidence type="ECO:0000256" key="3">
    <source>
        <dbReference type="ARBA" id="ARBA00022801"/>
    </source>
</evidence>
<dbReference type="PANTHER" id="PTHR43763:SF6">
    <property type="entry name" value="XAA-PRO AMINOPEPTIDASE 1"/>
    <property type="match status" value="1"/>
</dbReference>
<dbReference type="OrthoDB" id="9995434at2759"/>
<dbReference type="Gene3D" id="3.90.230.10">
    <property type="entry name" value="Creatinase/methionine aminopeptidase superfamily"/>
    <property type="match status" value="1"/>
</dbReference>
<evidence type="ECO:0000256" key="1">
    <source>
        <dbReference type="ARBA" id="ARBA00008766"/>
    </source>
</evidence>
<name>A0A7M7GG70_NASVI</name>
<feature type="signal peptide" evidence="4">
    <location>
        <begin position="1"/>
        <end position="26"/>
    </location>
</feature>
<feature type="domain" description="Peptidase M24" evidence="5">
    <location>
        <begin position="386"/>
        <end position="609"/>
    </location>
</feature>
<evidence type="ECO:0000259" key="7">
    <source>
        <dbReference type="Pfam" id="PF16188"/>
    </source>
</evidence>
<dbReference type="InParanoid" id="A0A7M7GG70"/>
<keyword evidence="3" id="KW-0378">Hydrolase</keyword>
<dbReference type="Gene3D" id="3.40.350.10">
    <property type="entry name" value="Creatinase/prolidase N-terminal domain"/>
    <property type="match status" value="2"/>
</dbReference>
<sequence length="730" mass="83571">MKDFTMGVVLASCLLLLNGLVTLCSAHEFANPSFNYKGSNRKFCPAAKYPNQQPPDRVNTTSRLRSIRSEMKRISTLQTAPLQGYIVTSDDEHQSETVDPRDERRRYITGFTGSAGDALITEDKAVFWTDGRYFIQADSQLDCNWILMKHPQEQTPTLTEWLKNEFKDKKARIGADPKLIPAFVWDQWETELANTSIKLIAVENNLVDTIWQVDRPEYNTYVAYPLELSFSGKPWQEKIKAVRDEMLFLNVTALVVTALDEISWLFNIRGHDLPTTYVLRAYAIIEFGRIRLYTPKHKLDRSTEIHLKMDGCYHADCVTWVEYSEIFKDLRTFNQLWTSVWLPSRCVFSPGASKLVHTCISVNKRLIRPSPIIDMRAEKNEVEIKGMRNAHLKDAVAMCDFLAYMEEQMELEAPGWDELQVVRVVNSFRYEQNDSKGISFDTIVGYGPHGAIPHYEPTNLTNISIDRDSTLVIDSGGQYKDGTTDLTRTLHFGEPTQEQREAYTRVLIGQIELATAVFPSTVRTDQLDVLARKSLWSTGYDYTHGTSHGVGHFLSVHESPIIVAYMGGKSSAVPGCNSAYLQPGYFLSNEPGYYKEGDFGVRLENVIEVVNADVPSSWGQQFLKFRDVALVPYEPKLIEVEMLSPVHRRWLNEYNQRIRDEVGEELKKQLRPKGYWWMMKKTRSIPEWGKVDLNYFRGISNKSPTFTSPLTLLITTFVAHYLCRILGLFS</sequence>
<dbReference type="InterPro" id="IPR036005">
    <property type="entry name" value="Creatinase/aminopeptidase-like"/>
</dbReference>
<dbReference type="GeneID" id="100680404"/>
<dbReference type="FunFam" id="3.90.230.10:FF:000009">
    <property type="entry name" value="xaa-Pro aminopeptidase 2"/>
    <property type="match status" value="1"/>
</dbReference>
<dbReference type="Pfam" id="PF00557">
    <property type="entry name" value="Peptidase_M24"/>
    <property type="match status" value="1"/>
</dbReference>
<evidence type="ECO:0000259" key="5">
    <source>
        <dbReference type="Pfam" id="PF00557"/>
    </source>
</evidence>
<dbReference type="Pfam" id="PF16189">
    <property type="entry name" value="Creatinase_N_2"/>
    <property type="match status" value="1"/>
</dbReference>
<feature type="domain" description="Creatinase N-terminal" evidence="6">
    <location>
        <begin position="77"/>
        <end position="202"/>
    </location>
</feature>
<dbReference type="EnsemblMetazoa" id="XM_003424265">
    <property type="protein sequence ID" value="XP_003424313"/>
    <property type="gene ID" value="LOC100680404"/>
</dbReference>
<dbReference type="SUPFAM" id="SSF53092">
    <property type="entry name" value="Creatinase/prolidase N-terminal domain"/>
    <property type="match status" value="1"/>
</dbReference>
<organism evidence="8 9">
    <name type="scientific">Nasonia vitripennis</name>
    <name type="common">Parasitic wasp</name>
    <dbReference type="NCBI Taxonomy" id="7425"/>
    <lineage>
        <taxon>Eukaryota</taxon>
        <taxon>Metazoa</taxon>
        <taxon>Ecdysozoa</taxon>
        <taxon>Arthropoda</taxon>
        <taxon>Hexapoda</taxon>
        <taxon>Insecta</taxon>
        <taxon>Pterygota</taxon>
        <taxon>Neoptera</taxon>
        <taxon>Endopterygota</taxon>
        <taxon>Hymenoptera</taxon>
        <taxon>Apocrita</taxon>
        <taxon>Proctotrupomorpha</taxon>
        <taxon>Chalcidoidea</taxon>
        <taxon>Pteromalidae</taxon>
        <taxon>Pteromalinae</taxon>
        <taxon>Nasonia</taxon>
    </lineage>
</organism>
<evidence type="ECO:0000259" key="6">
    <source>
        <dbReference type="Pfam" id="PF01321"/>
    </source>
</evidence>
<dbReference type="Pfam" id="PF16188">
    <property type="entry name" value="Peptidase_M24_C"/>
    <property type="match status" value="1"/>
</dbReference>
<evidence type="ECO:0000313" key="8">
    <source>
        <dbReference type="EnsemblMetazoa" id="XP_003424313"/>
    </source>
</evidence>
<dbReference type="InterPro" id="IPR050422">
    <property type="entry name" value="X-Pro_aminopeptidase_P"/>
</dbReference>
<accession>A0A7M7GG70</accession>
<dbReference type="InterPro" id="IPR029149">
    <property type="entry name" value="Creatin/AminoP/Spt16_N"/>
</dbReference>
<dbReference type="GO" id="GO:0070006">
    <property type="term" value="F:metalloaminopeptidase activity"/>
    <property type="evidence" value="ECO:0007669"/>
    <property type="project" value="InterPro"/>
</dbReference>
<dbReference type="GO" id="GO:0005737">
    <property type="term" value="C:cytoplasm"/>
    <property type="evidence" value="ECO:0007669"/>
    <property type="project" value="UniProtKB-ARBA"/>
</dbReference>